<dbReference type="Gramene" id="VVA34804">
    <property type="protein sequence ID" value="VVA34804"/>
    <property type="gene ID" value="Prudul26B029259"/>
</dbReference>
<keyword evidence="1" id="KW-0812">Transmembrane</keyword>
<evidence type="ECO:0000313" key="5">
    <source>
        <dbReference type="Proteomes" id="UP001054821"/>
    </source>
</evidence>
<dbReference type="OMA" id="LEMNNVH"/>
<evidence type="ECO:0000313" key="3">
    <source>
        <dbReference type="EMBL" id="VVA34804.1"/>
    </source>
</evidence>
<keyword evidence="5" id="KW-1185">Reference proteome</keyword>
<evidence type="ECO:0000313" key="4">
    <source>
        <dbReference type="Proteomes" id="UP000327085"/>
    </source>
</evidence>
<dbReference type="InParanoid" id="A0A5E4G4Z6"/>
<dbReference type="Pfam" id="PF04749">
    <property type="entry name" value="PLAC8"/>
    <property type="match status" value="1"/>
</dbReference>
<keyword evidence="1" id="KW-1133">Transmembrane helix</keyword>
<sequence>MGDLEKQETVLKKVEEEEKERFLEGNGKSVVDFDVLCSTVALQTQGKLAAKLQSFHGGEEDGDVGDLGGVFRMWEGEVLDCLDDRRIALESLCCPCYRFGKNMSRAGFGPCSLQGTLHLILAVLVILNCVAFIVTKKHCFIYLAVAFTISLGTYLGYFRTQMKKKFNIRGSDSSLDDCIYHLICPCCALCQESRTLEMNNVQDGTWHGRGDTIYIGSLGERGKSIFELQPPPIVSIKSPDP</sequence>
<organism evidence="3 4">
    <name type="scientific">Prunus dulcis</name>
    <name type="common">Almond</name>
    <name type="synonym">Amygdalus dulcis</name>
    <dbReference type="NCBI Taxonomy" id="3755"/>
    <lineage>
        <taxon>Eukaryota</taxon>
        <taxon>Viridiplantae</taxon>
        <taxon>Streptophyta</taxon>
        <taxon>Embryophyta</taxon>
        <taxon>Tracheophyta</taxon>
        <taxon>Spermatophyta</taxon>
        <taxon>Magnoliopsida</taxon>
        <taxon>eudicotyledons</taxon>
        <taxon>Gunneridae</taxon>
        <taxon>Pentapetalae</taxon>
        <taxon>rosids</taxon>
        <taxon>fabids</taxon>
        <taxon>Rosales</taxon>
        <taxon>Rosaceae</taxon>
        <taxon>Amygdaloideae</taxon>
        <taxon>Amygdaleae</taxon>
        <taxon>Prunus</taxon>
    </lineage>
</organism>
<dbReference type="PANTHER" id="PTHR15907">
    <property type="entry name" value="DUF614 FAMILY PROTEIN-RELATED"/>
    <property type="match status" value="1"/>
</dbReference>
<gene>
    <name evidence="3" type="ORF">ALMOND_2B029259</name>
    <name evidence="2" type="ORF">L3X38_021167</name>
</gene>
<dbReference type="EMBL" id="CABIKO010000352">
    <property type="protein sequence ID" value="VVA34804.1"/>
    <property type="molecule type" value="Genomic_DNA"/>
</dbReference>
<evidence type="ECO:0000256" key="1">
    <source>
        <dbReference type="SAM" id="Phobius"/>
    </source>
</evidence>
<dbReference type="Proteomes" id="UP000327085">
    <property type="component" value="Chromosome 4"/>
</dbReference>
<name>A0A5E4G4Z6_PRUDU</name>
<proteinExistence type="predicted"/>
<dbReference type="EMBL" id="JAJFAZ020000004">
    <property type="protein sequence ID" value="KAI5331041.1"/>
    <property type="molecule type" value="Genomic_DNA"/>
</dbReference>
<dbReference type="InterPro" id="IPR006461">
    <property type="entry name" value="PLAC_motif_containing"/>
</dbReference>
<feature type="transmembrane region" description="Helical" evidence="1">
    <location>
        <begin position="111"/>
        <end position="134"/>
    </location>
</feature>
<reference evidence="2 5" key="3">
    <citation type="journal article" date="2022" name="G3 (Bethesda)">
        <title>Whole-genome sequence and methylome profiling of the almond [Prunus dulcis (Mill.) D.A. Webb] cultivar 'Nonpareil'.</title>
        <authorList>
            <person name="D'Amico-Willman K.M."/>
            <person name="Ouma W.Z."/>
            <person name="Meulia T."/>
            <person name="Sideli G.M."/>
            <person name="Gradziel T.M."/>
            <person name="Fresnedo-Ramirez J."/>
        </authorList>
    </citation>
    <scope>NUCLEOTIDE SEQUENCE [LARGE SCALE GENOMIC DNA]</scope>
    <source>
        <strain evidence="2">Clone GOH B32 T37-40</strain>
    </source>
</reference>
<reference evidence="3" key="1">
    <citation type="submission" date="2019-07" db="EMBL/GenBank/DDBJ databases">
        <authorList>
            <person name="Alioto T."/>
            <person name="Alioto T."/>
            <person name="Gomez Garrido J."/>
        </authorList>
    </citation>
    <scope>NUCLEOTIDE SEQUENCE</scope>
</reference>
<dbReference type="NCBIfam" id="TIGR01571">
    <property type="entry name" value="A_thal_Cys_rich"/>
    <property type="match status" value="1"/>
</dbReference>
<accession>A0A5E4G4Z6</accession>
<dbReference type="Proteomes" id="UP001054821">
    <property type="component" value="Chromosome 4"/>
</dbReference>
<keyword evidence="1" id="KW-0472">Membrane</keyword>
<protein>
    <submittedName>
        <fullName evidence="3">PREDICTED: PLANT CADMIUM RESISTANCE</fullName>
    </submittedName>
</protein>
<feature type="transmembrane region" description="Helical" evidence="1">
    <location>
        <begin position="140"/>
        <end position="158"/>
    </location>
</feature>
<reference evidence="4" key="2">
    <citation type="journal article" date="2020" name="Plant J.">
        <title>Transposons played a major role in the diversification between the closely related almond and peach genomes: results from the almond genome sequence.</title>
        <authorList>
            <person name="Alioto T."/>
            <person name="Alexiou K.G."/>
            <person name="Bardil A."/>
            <person name="Barteri F."/>
            <person name="Castanera R."/>
            <person name="Cruz F."/>
            <person name="Dhingra A."/>
            <person name="Duval H."/>
            <person name="Fernandez I Marti A."/>
            <person name="Frias L."/>
            <person name="Galan B."/>
            <person name="Garcia J.L."/>
            <person name="Howad W."/>
            <person name="Gomez-Garrido J."/>
            <person name="Gut M."/>
            <person name="Julca I."/>
            <person name="Morata J."/>
            <person name="Puigdomenech P."/>
            <person name="Ribeca P."/>
            <person name="Rubio Cabetas M.J."/>
            <person name="Vlasova A."/>
            <person name="Wirthensohn M."/>
            <person name="Garcia-Mas J."/>
            <person name="Gabaldon T."/>
            <person name="Casacuberta J.M."/>
            <person name="Arus P."/>
        </authorList>
    </citation>
    <scope>NUCLEOTIDE SEQUENCE [LARGE SCALE GENOMIC DNA]</scope>
    <source>
        <strain evidence="4">cv. Texas</strain>
    </source>
</reference>
<evidence type="ECO:0000313" key="2">
    <source>
        <dbReference type="EMBL" id="KAI5331041.1"/>
    </source>
</evidence>
<dbReference type="AlphaFoldDB" id="A0A5E4G4Z6"/>